<gene>
    <name evidence="2" type="ORF">C4N18_06425</name>
</gene>
<evidence type="ECO:0000256" key="1">
    <source>
        <dbReference type="SAM" id="Phobius"/>
    </source>
</evidence>
<sequence>MKIARNWIILIVVLLGIAAALFISGKQHRVFIDNKKVGEYTAIDVSYSINGEKAKKIRVNKKAMVYVKGPKHKLIIEFKDNTGKNVILENEFKLTPTEDATISLPLLINGEENWIKSDN</sequence>
<evidence type="ECO:0000313" key="2">
    <source>
        <dbReference type="EMBL" id="AVQ30863.1"/>
    </source>
</evidence>
<protein>
    <submittedName>
        <fullName evidence="2">Uncharacterized protein</fullName>
    </submittedName>
</protein>
<keyword evidence="1" id="KW-0472">Membrane</keyword>
<accession>A0ABM6U3G8</accession>
<dbReference type="GeneID" id="77467623"/>
<keyword evidence="1" id="KW-0812">Transmembrane</keyword>
<dbReference type="RefSeq" id="WP_005949795.1">
    <property type="nucleotide sequence ID" value="NZ_CP028103.1"/>
</dbReference>
<proteinExistence type="predicted"/>
<evidence type="ECO:0000313" key="3">
    <source>
        <dbReference type="Proteomes" id="UP000241238"/>
    </source>
</evidence>
<keyword evidence="3" id="KW-1185">Reference proteome</keyword>
<dbReference type="Proteomes" id="UP000241238">
    <property type="component" value="Chromosome"/>
</dbReference>
<keyword evidence="1" id="KW-1133">Transmembrane helix</keyword>
<dbReference type="Pfam" id="PF20377">
    <property type="entry name" value="DUF6672"/>
    <property type="match status" value="1"/>
</dbReference>
<dbReference type="InterPro" id="IPR046654">
    <property type="entry name" value="DUF6672"/>
</dbReference>
<dbReference type="EMBL" id="CP028103">
    <property type="protein sequence ID" value="AVQ30863.1"/>
    <property type="molecule type" value="Genomic_DNA"/>
</dbReference>
<organism evidence="2 3">
    <name type="scientific">Fusobacterium varium ATCC 27725</name>
    <dbReference type="NCBI Taxonomy" id="469618"/>
    <lineage>
        <taxon>Bacteria</taxon>
        <taxon>Fusobacteriati</taxon>
        <taxon>Fusobacteriota</taxon>
        <taxon>Fusobacteriia</taxon>
        <taxon>Fusobacteriales</taxon>
        <taxon>Fusobacteriaceae</taxon>
        <taxon>Fusobacterium</taxon>
    </lineage>
</organism>
<reference evidence="3" key="1">
    <citation type="journal article" date="2018" name="MSphere">
        <title>Fusobacterium Genomics Using MinION and Illumina Sequencing Enables Genome Completion and Correction.</title>
        <authorList>
            <person name="Todd S.M."/>
            <person name="Settlage R.E."/>
            <person name="Lahmers K.K."/>
            <person name="Slade D.J."/>
        </authorList>
    </citation>
    <scope>NUCLEOTIDE SEQUENCE [LARGE SCALE GENOMIC DNA]</scope>
    <source>
        <strain evidence="3">ATCC 27725</strain>
    </source>
</reference>
<feature type="transmembrane region" description="Helical" evidence="1">
    <location>
        <begin position="6"/>
        <end position="25"/>
    </location>
</feature>
<name>A0ABM6U3G8_FUSVA</name>